<feature type="domain" description="Hemerythrin-like" evidence="1">
    <location>
        <begin position="2"/>
        <end position="135"/>
    </location>
</feature>
<dbReference type="PANTHER" id="PTHR39966">
    <property type="entry name" value="BLL2471 PROTEIN-RELATED"/>
    <property type="match status" value="1"/>
</dbReference>
<dbReference type="EMBL" id="JAIWIU010000076">
    <property type="protein sequence ID" value="MCA2016883.1"/>
    <property type="molecule type" value="Genomic_DNA"/>
</dbReference>
<dbReference type="Pfam" id="PF01814">
    <property type="entry name" value="Hemerythrin"/>
    <property type="match status" value="1"/>
</dbReference>
<organism evidence="2 3">
    <name type="scientific">Vibrio tritonius</name>
    <dbReference type="NCBI Taxonomy" id="1435069"/>
    <lineage>
        <taxon>Bacteria</taxon>
        <taxon>Pseudomonadati</taxon>
        <taxon>Pseudomonadota</taxon>
        <taxon>Gammaproteobacteria</taxon>
        <taxon>Vibrionales</taxon>
        <taxon>Vibrionaceae</taxon>
        <taxon>Vibrio</taxon>
    </lineage>
</organism>
<name>A0ABS7YMG6_9VIBR</name>
<accession>A0ABS7YMG6</accession>
<evidence type="ECO:0000313" key="2">
    <source>
        <dbReference type="EMBL" id="MCA2016883.1"/>
    </source>
</evidence>
<proteinExistence type="predicted"/>
<dbReference type="RefSeq" id="WP_225250761.1">
    <property type="nucleotide sequence ID" value="NZ_JAIWIU010000076.1"/>
</dbReference>
<evidence type="ECO:0000313" key="3">
    <source>
        <dbReference type="Proteomes" id="UP001199044"/>
    </source>
</evidence>
<comment type="caution">
    <text evidence="2">The sequence shown here is derived from an EMBL/GenBank/DDBJ whole genome shotgun (WGS) entry which is preliminary data.</text>
</comment>
<dbReference type="Proteomes" id="UP001199044">
    <property type="component" value="Unassembled WGS sequence"/>
</dbReference>
<keyword evidence="3" id="KW-1185">Reference proteome</keyword>
<evidence type="ECO:0000259" key="1">
    <source>
        <dbReference type="Pfam" id="PF01814"/>
    </source>
</evidence>
<dbReference type="InterPro" id="IPR012312">
    <property type="entry name" value="Hemerythrin-like"/>
</dbReference>
<gene>
    <name evidence="2" type="ORF">LDJ79_12230</name>
</gene>
<protein>
    <submittedName>
        <fullName evidence="2">Hemerythrin domain-containing protein</fullName>
    </submittedName>
</protein>
<dbReference type="Gene3D" id="1.20.120.520">
    <property type="entry name" value="nmb1532 protein domain like"/>
    <property type="match status" value="1"/>
</dbReference>
<dbReference type="PANTHER" id="PTHR39966:SF1">
    <property type="entry name" value="HEMERYTHRIN-LIKE DOMAIN-CONTAINING PROTEIN"/>
    <property type="match status" value="1"/>
</dbReference>
<sequence length="183" mass="21743">MMIERIRREHGYMTRLLVILRSKLEALQAEESVNYSLIKEVVDYLCTHSEAVHHPKEDIIYHYYIEKYGNDDSMVNLEREHLELADKTHDFLNIIEMILQDAIVPQDLFIKQLEDFIVTQKQHLDVEERSVLPKIVETFTVNDWRKVESQWNKSEADPLFGDTIADRYKQLAKLVRENSLECH</sequence>
<reference evidence="3" key="1">
    <citation type="submission" date="2023-07" db="EMBL/GenBank/DDBJ databases">
        <title>Molecular identification of indigenous halophilic bacteria isolated from red sea cost, biodegradation of synthetic dyes and assessment of degraded metabolite toxicity.</title>
        <authorList>
            <person name="Chaieb K."/>
            <person name="Altayb H.N."/>
        </authorList>
    </citation>
    <scope>NUCLEOTIDE SEQUENCE [LARGE SCALE GENOMIC DNA]</scope>
    <source>
        <strain evidence="3">K20</strain>
    </source>
</reference>